<feature type="transmembrane region" description="Helical" evidence="15">
    <location>
        <begin position="214"/>
        <end position="233"/>
    </location>
</feature>
<evidence type="ECO:0000256" key="8">
    <source>
        <dbReference type="ARBA" id="ARBA00022475"/>
    </source>
</evidence>
<feature type="transmembrane region" description="Helical" evidence="15">
    <location>
        <begin position="439"/>
        <end position="459"/>
    </location>
</feature>
<evidence type="ECO:0000256" key="12">
    <source>
        <dbReference type="ARBA" id="ARBA00023136"/>
    </source>
</evidence>
<evidence type="ECO:0000256" key="13">
    <source>
        <dbReference type="ARBA" id="ARBA00023251"/>
    </source>
</evidence>
<dbReference type="AlphaFoldDB" id="A0A087CFS9"/>
<keyword evidence="8" id="KW-1003">Cell membrane</keyword>
<evidence type="ECO:0000256" key="10">
    <source>
        <dbReference type="ARBA" id="ARBA00022989"/>
    </source>
</evidence>
<dbReference type="InterPro" id="IPR002528">
    <property type="entry name" value="MATE_fam"/>
</dbReference>
<comment type="subcellular location">
    <subcellularLocation>
        <location evidence="2">Cell membrane</location>
        <topology evidence="2">Multi-pass membrane protein</topology>
    </subcellularLocation>
</comment>
<dbReference type="Proteomes" id="UP000029050">
    <property type="component" value="Unassembled WGS sequence"/>
</dbReference>
<feature type="transmembrane region" description="Helical" evidence="15">
    <location>
        <begin position="158"/>
        <end position="175"/>
    </location>
</feature>
<feature type="transmembrane region" description="Helical" evidence="15">
    <location>
        <begin position="290"/>
        <end position="313"/>
    </location>
</feature>
<keyword evidence="9 15" id="KW-0812">Transmembrane</keyword>
<evidence type="ECO:0000256" key="5">
    <source>
        <dbReference type="ARBA" id="ARBA00022106"/>
    </source>
</evidence>
<feature type="transmembrane region" description="Helical" evidence="15">
    <location>
        <begin position="187"/>
        <end position="208"/>
    </location>
</feature>
<evidence type="ECO:0000313" key="17">
    <source>
        <dbReference type="Proteomes" id="UP000029050"/>
    </source>
</evidence>
<dbReference type="EMBL" id="JGZI01000009">
    <property type="protein sequence ID" value="KFI82129.1"/>
    <property type="molecule type" value="Genomic_DNA"/>
</dbReference>
<organism evidence="16 17">
    <name type="scientific">Bifidobacterium psychraerophilum</name>
    <dbReference type="NCBI Taxonomy" id="218140"/>
    <lineage>
        <taxon>Bacteria</taxon>
        <taxon>Bacillati</taxon>
        <taxon>Actinomycetota</taxon>
        <taxon>Actinomycetes</taxon>
        <taxon>Bifidobacteriales</taxon>
        <taxon>Bifidobacteriaceae</taxon>
        <taxon>Bifidobacterium</taxon>
    </lineage>
</organism>
<keyword evidence="12 15" id="KW-0472">Membrane</keyword>
<keyword evidence="6" id="KW-0813">Transport</keyword>
<feature type="transmembrane region" description="Helical" evidence="15">
    <location>
        <begin position="71"/>
        <end position="94"/>
    </location>
</feature>
<dbReference type="PIRSF" id="PIRSF006603">
    <property type="entry name" value="DinF"/>
    <property type="match status" value="1"/>
</dbReference>
<comment type="caution">
    <text evidence="16">The sequence shown here is derived from an EMBL/GenBank/DDBJ whole genome shotgun (WGS) entry which is preliminary data.</text>
</comment>
<keyword evidence="17" id="KW-1185">Reference proteome</keyword>
<accession>A0A087CFS9</accession>
<reference evidence="16 17" key="1">
    <citation type="submission" date="2014-03" db="EMBL/GenBank/DDBJ databases">
        <title>Genomics of Bifidobacteria.</title>
        <authorList>
            <person name="Ventura M."/>
            <person name="Milani C."/>
            <person name="Lugli G.A."/>
        </authorList>
    </citation>
    <scope>NUCLEOTIDE SEQUENCE [LARGE SCALE GENOMIC DNA]</scope>
    <source>
        <strain evidence="16 17">LMG 21775</strain>
    </source>
</reference>
<name>A0A087CFS9_9BIFI</name>
<dbReference type="InterPro" id="IPR050222">
    <property type="entry name" value="MATE_MdtK"/>
</dbReference>
<sequence>MTEDSVVLKGHDARLPMLRKAQADAKYREMTQGSVQRLILRLCIPAIISNLVTMAYNLADTFFIGHLGTAQSGAIGIAFSVMTILQAIGFFFGNGSGNTIARELGKHNVDRAGKLLSIGFFGSLLCGAVVAVLSLLTLRWLVVVLGSTSTIAPYAVEYLTPILSVSPLVCASFTMNGQLRYQGQSALGMYGLVSGALLNFIIAPVFIFVLGMGIFGAGLATAVCQSVAFMILLRMSLKHAVIRLSWRQCQPTVLLVREIMGGGLPSLVRQGAGSVAVTCVNIAANPFGDAAIAGMAIVMRIMMFANSMIIGLGQGFQPVCGYNFGAGLFARVKAGYWFCVRLSTAALVVMAVLMWFSAPHLIALFRSDPEVIAVGSLALRIQCTTVMLGGYNMMSNMMQQTMGKTGIASLLALCRLGLFLAPAVLLLPHLMGFLGVQAAQSFSDVLTFIVTIPLQGRVLRSLRIRKEKG</sequence>
<evidence type="ECO:0000256" key="7">
    <source>
        <dbReference type="ARBA" id="ARBA00022449"/>
    </source>
</evidence>
<dbReference type="GO" id="GO:0015297">
    <property type="term" value="F:antiporter activity"/>
    <property type="evidence" value="ECO:0007669"/>
    <property type="project" value="UniProtKB-KW"/>
</dbReference>
<feature type="transmembrane region" description="Helical" evidence="15">
    <location>
        <begin position="371"/>
        <end position="394"/>
    </location>
</feature>
<dbReference type="GO" id="GO:0006811">
    <property type="term" value="P:monoatomic ion transport"/>
    <property type="evidence" value="ECO:0007669"/>
    <property type="project" value="UniProtKB-KW"/>
</dbReference>
<dbReference type="InterPro" id="IPR048279">
    <property type="entry name" value="MdtK-like"/>
</dbReference>
<dbReference type="GO" id="GO:0046677">
    <property type="term" value="P:response to antibiotic"/>
    <property type="evidence" value="ECO:0007669"/>
    <property type="project" value="UniProtKB-KW"/>
</dbReference>
<dbReference type="GO" id="GO:0042910">
    <property type="term" value="F:xenobiotic transmembrane transporter activity"/>
    <property type="evidence" value="ECO:0007669"/>
    <property type="project" value="InterPro"/>
</dbReference>
<comment type="function">
    <text evidence="1">Multidrug efflux pump.</text>
</comment>
<keyword evidence="10 15" id="KW-1133">Transmembrane helix</keyword>
<keyword evidence="11" id="KW-0406">Ion transport</keyword>
<proteinExistence type="inferred from homology"/>
<evidence type="ECO:0000256" key="14">
    <source>
        <dbReference type="ARBA" id="ARBA00031636"/>
    </source>
</evidence>
<dbReference type="Pfam" id="PF01554">
    <property type="entry name" value="MatE"/>
    <property type="match status" value="2"/>
</dbReference>
<dbReference type="PANTHER" id="PTHR43298">
    <property type="entry name" value="MULTIDRUG RESISTANCE PROTEIN NORM-RELATED"/>
    <property type="match status" value="1"/>
</dbReference>
<comment type="similarity">
    <text evidence="3">Belongs to the multi antimicrobial extrusion (MATE) (TC 2.A.66.1) family. MepA subfamily.</text>
</comment>
<keyword evidence="13" id="KW-0046">Antibiotic resistance</keyword>
<dbReference type="InterPro" id="IPR045070">
    <property type="entry name" value="MATE_MepA-like"/>
</dbReference>
<dbReference type="GO" id="GO:0005886">
    <property type="term" value="C:plasma membrane"/>
    <property type="evidence" value="ECO:0007669"/>
    <property type="project" value="UniProtKB-SubCell"/>
</dbReference>
<dbReference type="CDD" id="cd13143">
    <property type="entry name" value="MATE_MepA_like"/>
    <property type="match status" value="1"/>
</dbReference>
<evidence type="ECO:0000256" key="1">
    <source>
        <dbReference type="ARBA" id="ARBA00003408"/>
    </source>
</evidence>
<evidence type="ECO:0000313" key="16">
    <source>
        <dbReference type="EMBL" id="KFI82129.1"/>
    </source>
</evidence>
<feature type="transmembrane region" description="Helical" evidence="15">
    <location>
        <begin position="406"/>
        <end position="427"/>
    </location>
</feature>
<feature type="transmembrane region" description="Helical" evidence="15">
    <location>
        <begin position="334"/>
        <end position="356"/>
    </location>
</feature>
<evidence type="ECO:0000256" key="4">
    <source>
        <dbReference type="ARBA" id="ARBA00020268"/>
    </source>
</evidence>
<feature type="transmembrane region" description="Helical" evidence="15">
    <location>
        <begin position="38"/>
        <end position="59"/>
    </location>
</feature>
<evidence type="ECO:0000256" key="3">
    <source>
        <dbReference type="ARBA" id="ARBA00008417"/>
    </source>
</evidence>
<protein>
    <recommendedName>
        <fullName evidence="5">Multidrug export protein MepA</fullName>
    </recommendedName>
    <alternativeName>
        <fullName evidence="14">Multidrug-efflux transporter</fullName>
    </alternativeName>
    <alternativeName>
        <fullName evidence="4">Probable multidrug resistance protein NorM</fullName>
    </alternativeName>
</protein>
<evidence type="ECO:0000256" key="9">
    <source>
        <dbReference type="ARBA" id="ARBA00022692"/>
    </source>
</evidence>
<dbReference type="eggNOG" id="COG0534">
    <property type="taxonomic scope" value="Bacteria"/>
</dbReference>
<dbReference type="STRING" id="218140.BPSY_0977"/>
<dbReference type="PANTHER" id="PTHR43298:SF2">
    <property type="entry name" value="FMN_FAD EXPORTER YEEO-RELATED"/>
    <property type="match status" value="1"/>
</dbReference>
<gene>
    <name evidence="16" type="ORF">BPSY_0977</name>
</gene>
<feature type="transmembrane region" description="Helical" evidence="15">
    <location>
        <begin position="115"/>
        <end position="138"/>
    </location>
</feature>
<dbReference type="NCBIfam" id="TIGR00797">
    <property type="entry name" value="matE"/>
    <property type="match status" value="1"/>
</dbReference>
<evidence type="ECO:0000256" key="2">
    <source>
        <dbReference type="ARBA" id="ARBA00004651"/>
    </source>
</evidence>
<evidence type="ECO:0000256" key="15">
    <source>
        <dbReference type="SAM" id="Phobius"/>
    </source>
</evidence>
<evidence type="ECO:0000256" key="11">
    <source>
        <dbReference type="ARBA" id="ARBA00023065"/>
    </source>
</evidence>
<evidence type="ECO:0000256" key="6">
    <source>
        <dbReference type="ARBA" id="ARBA00022448"/>
    </source>
</evidence>
<keyword evidence="7" id="KW-0050">Antiport</keyword>